<dbReference type="InterPro" id="IPR051648">
    <property type="entry name" value="CWI-Assembly_Regulator"/>
</dbReference>
<feature type="region of interest" description="Disordered" evidence="6">
    <location>
        <begin position="433"/>
        <end position="504"/>
    </location>
</feature>
<keyword evidence="5" id="KW-0325">Glycoprotein</keyword>
<dbReference type="AlphaFoldDB" id="A0A9P5HK38"/>
<keyword evidence="4 8" id="KW-0732">Signal</keyword>
<evidence type="ECO:0000256" key="7">
    <source>
        <dbReference type="SAM" id="Phobius"/>
    </source>
</evidence>
<evidence type="ECO:0000256" key="3">
    <source>
        <dbReference type="ARBA" id="ARBA00022525"/>
    </source>
</evidence>
<feature type="compositionally biased region" description="Gly residues" evidence="6">
    <location>
        <begin position="466"/>
        <end position="476"/>
    </location>
</feature>
<feature type="chain" id="PRO_5040247647" description="Sporulation-specific protein Sps2p" evidence="8">
    <location>
        <begin position="23"/>
        <end position="672"/>
    </location>
</feature>
<feature type="compositionally biased region" description="Basic and acidic residues" evidence="6">
    <location>
        <begin position="546"/>
        <end position="559"/>
    </location>
</feature>
<protein>
    <recommendedName>
        <fullName evidence="11">Sporulation-specific protein Sps2p</fullName>
    </recommendedName>
</protein>
<dbReference type="EMBL" id="JAANBB010000030">
    <property type="protein sequence ID" value="KAF7554595.1"/>
    <property type="molecule type" value="Genomic_DNA"/>
</dbReference>
<dbReference type="PANTHER" id="PTHR31018:SF3">
    <property type="entry name" value="RECEPTOR PROTEIN-TYROSINE KINASE"/>
    <property type="match status" value="1"/>
</dbReference>
<organism evidence="9 10">
    <name type="scientific">Cylindrodendrum hubeiense</name>
    <dbReference type="NCBI Taxonomy" id="595255"/>
    <lineage>
        <taxon>Eukaryota</taxon>
        <taxon>Fungi</taxon>
        <taxon>Dikarya</taxon>
        <taxon>Ascomycota</taxon>
        <taxon>Pezizomycotina</taxon>
        <taxon>Sordariomycetes</taxon>
        <taxon>Hypocreomycetidae</taxon>
        <taxon>Hypocreales</taxon>
        <taxon>Nectriaceae</taxon>
        <taxon>Cylindrodendrum</taxon>
    </lineage>
</organism>
<gene>
    <name evidence="9" type="ORF">G7Z17_g2752</name>
</gene>
<keyword evidence="7" id="KW-0812">Transmembrane</keyword>
<feature type="signal peptide" evidence="8">
    <location>
        <begin position="1"/>
        <end position="22"/>
    </location>
</feature>
<accession>A0A9P5HK38</accession>
<dbReference type="SUPFAM" id="SSF52058">
    <property type="entry name" value="L domain-like"/>
    <property type="match status" value="2"/>
</dbReference>
<evidence type="ECO:0000256" key="1">
    <source>
        <dbReference type="ARBA" id="ARBA00004191"/>
    </source>
</evidence>
<evidence type="ECO:0000313" key="10">
    <source>
        <dbReference type="Proteomes" id="UP000722485"/>
    </source>
</evidence>
<keyword evidence="10" id="KW-1185">Reference proteome</keyword>
<dbReference type="OrthoDB" id="536881at2759"/>
<feature type="region of interest" description="Disordered" evidence="6">
    <location>
        <begin position="540"/>
        <end position="559"/>
    </location>
</feature>
<keyword evidence="7" id="KW-0472">Membrane</keyword>
<evidence type="ECO:0000256" key="2">
    <source>
        <dbReference type="ARBA" id="ARBA00022512"/>
    </source>
</evidence>
<name>A0A9P5HK38_9HYPO</name>
<dbReference type="InterPro" id="IPR036941">
    <property type="entry name" value="Rcpt_L-dom_sf"/>
</dbReference>
<proteinExistence type="predicted"/>
<evidence type="ECO:0000256" key="8">
    <source>
        <dbReference type="SAM" id="SignalP"/>
    </source>
</evidence>
<dbReference type="PANTHER" id="PTHR31018">
    <property type="entry name" value="SPORULATION-SPECIFIC PROTEIN-RELATED"/>
    <property type="match status" value="1"/>
</dbReference>
<feature type="transmembrane region" description="Helical" evidence="7">
    <location>
        <begin position="623"/>
        <end position="640"/>
    </location>
</feature>
<keyword evidence="2" id="KW-0134">Cell wall</keyword>
<evidence type="ECO:0000256" key="4">
    <source>
        <dbReference type="ARBA" id="ARBA00022729"/>
    </source>
</evidence>
<dbReference type="Proteomes" id="UP000722485">
    <property type="component" value="Unassembled WGS sequence"/>
</dbReference>
<keyword evidence="7" id="KW-1133">Transmembrane helix</keyword>
<reference evidence="9" key="1">
    <citation type="submission" date="2020-03" db="EMBL/GenBank/DDBJ databases">
        <title>Draft Genome Sequence of Cylindrodendrum hubeiense.</title>
        <authorList>
            <person name="Buettner E."/>
            <person name="Kellner H."/>
        </authorList>
    </citation>
    <scope>NUCLEOTIDE SEQUENCE</scope>
    <source>
        <strain evidence="9">IHI 201604</strain>
    </source>
</reference>
<evidence type="ECO:0000256" key="5">
    <source>
        <dbReference type="ARBA" id="ARBA00023180"/>
    </source>
</evidence>
<evidence type="ECO:0000313" key="9">
    <source>
        <dbReference type="EMBL" id="KAF7554595.1"/>
    </source>
</evidence>
<dbReference type="Gene3D" id="3.80.20.20">
    <property type="entry name" value="Receptor L-domain"/>
    <property type="match status" value="1"/>
</dbReference>
<sequence>MAPKSNVVLAAASLFLTRYLVAAGEYSYRAGPVKAPLTSADCNVASNYTIIEGPDDSDSISSCGAIDGSLSLLFDSHPSDWPSAKAAVDLGSVSSVDGDLVIYPDADPKKTVVTAKKLKTVDGELDIVNTDVSSTIAYFELNLPAIEEITSNYVFTGGYSDVSFTHSDTLQVGGMMRIYSTYDLETLSFGGLNTVKGDFSVDGNEDLKELEMGTLTTASKAFSIQENSALESVSCPKLTTVKGDMTIFKNTALTYFELSALEYAGTISFTSNGDNPIVYFPYLSSLGTGNDSATSTFEGVSEITFSSLRKVQGAFTFQSTELKDLTIPLIQLLNGSITVEDNPSLTTMALPRVTYVEDMFISGNDKLTNFTANALKTAGTISLKGPLTNVEFFGLEEVTGDFKVSGDDSMDCSWFDDNVKSIVKGKYTCVGNHDTTDRKSSTGGIEDTEGNPKDYMRSDGQDSSGSGSGSGSGSSGDSGSDDGSDSGSSSGDSDSSGSGKKGLSSAAMAGIGVGAAVGVIAALGALAFFFWRRRKQSPIRPAANRGESRGSESSSKRNVFDGQMLGVRTKIEASNPSPSPSVGTLSFGRNSFLDASGAAADKLEKGISAWKTIRRVSDSSSGGVAHAAAVIPLMMLWLFLRDEKAKESKRVPTYRDFFLIRYLTAGAVYLIE</sequence>
<evidence type="ECO:0008006" key="11">
    <source>
        <dbReference type="Google" id="ProtNLM"/>
    </source>
</evidence>
<comment type="subcellular location">
    <subcellularLocation>
        <location evidence="1">Secreted</location>
        <location evidence="1">Cell wall</location>
    </subcellularLocation>
</comment>
<feature type="compositionally biased region" description="Low complexity" evidence="6">
    <location>
        <begin position="485"/>
        <end position="498"/>
    </location>
</feature>
<evidence type="ECO:0000256" key="6">
    <source>
        <dbReference type="SAM" id="MobiDB-lite"/>
    </source>
</evidence>
<feature type="transmembrane region" description="Helical" evidence="7">
    <location>
        <begin position="506"/>
        <end position="531"/>
    </location>
</feature>
<comment type="caution">
    <text evidence="9">The sequence shown here is derived from an EMBL/GenBank/DDBJ whole genome shotgun (WGS) entry which is preliminary data.</text>
</comment>
<keyword evidence="3" id="KW-0964">Secreted</keyword>
<feature type="compositionally biased region" description="Basic and acidic residues" evidence="6">
    <location>
        <begin position="450"/>
        <end position="460"/>
    </location>
</feature>